<accession>A0A7W9M3G3</accession>
<dbReference type="EMBL" id="JACHMO010000001">
    <property type="protein sequence ID" value="MBB5806006.1"/>
    <property type="molecule type" value="Genomic_DNA"/>
</dbReference>
<evidence type="ECO:0000313" key="1">
    <source>
        <dbReference type="EMBL" id="MBB5806006.1"/>
    </source>
</evidence>
<protein>
    <submittedName>
        <fullName evidence="1">Uncharacterized protein</fullName>
    </submittedName>
</protein>
<organism evidence="1 2">
    <name type="scientific">Saccharothrix ecbatanensis</name>
    <dbReference type="NCBI Taxonomy" id="1105145"/>
    <lineage>
        <taxon>Bacteria</taxon>
        <taxon>Bacillati</taxon>
        <taxon>Actinomycetota</taxon>
        <taxon>Actinomycetes</taxon>
        <taxon>Pseudonocardiales</taxon>
        <taxon>Pseudonocardiaceae</taxon>
        <taxon>Saccharothrix</taxon>
    </lineage>
</organism>
<evidence type="ECO:0000313" key="2">
    <source>
        <dbReference type="Proteomes" id="UP000552097"/>
    </source>
</evidence>
<dbReference type="AlphaFoldDB" id="A0A7W9M3G3"/>
<dbReference type="Proteomes" id="UP000552097">
    <property type="component" value="Unassembled WGS sequence"/>
</dbReference>
<name>A0A7W9M3G3_9PSEU</name>
<sequence>MEKTWKIRGSAATWKMTVTILPPDSEAVTGPFPEESEPRPDFDGLADHFHTLVDLTEAQLLLELLT</sequence>
<reference evidence="1 2" key="1">
    <citation type="submission" date="2020-08" db="EMBL/GenBank/DDBJ databases">
        <title>Sequencing the genomes of 1000 actinobacteria strains.</title>
        <authorList>
            <person name="Klenk H.-P."/>
        </authorList>
    </citation>
    <scope>NUCLEOTIDE SEQUENCE [LARGE SCALE GENOMIC DNA]</scope>
    <source>
        <strain evidence="1 2">DSM 45486</strain>
    </source>
</reference>
<comment type="caution">
    <text evidence="1">The sequence shown here is derived from an EMBL/GenBank/DDBJ whole genome shotgun (WGS) entry which is preliminary data.</text>
</comment>
<keyword evidence="2" id="KW-1185">Reference proteome</keyword>
<dbReference type="RefSeq" id="WP_184925043.1">
    <property type="nucleotide sequence ID" value="NZ_JACHMO010000001.1"/>
</dbReference>
<gene>
    <name evidence="1" type="ORF">F4560_005774</name>
</gene>
<proteinExistence type="predicted"/>